<dbReference type="AlphaFoldDB" id="A0A3D9KCY5"/>
<comment type="caution">
    <text evidence="2">The sequence shown here is derived from an EMBL/GenBank/DDBJ whole genome shotgun (WGS) entry which is preliminary data.</text>
</comment>
<dbReference type="Proteomes" id="UP000256977">
    <property type="component" value="Unassembled WGS sequence"/>
</dbReference>
<gene>
    <name evidence="2" type="ORF">DFP98_107108</name>
</gene>
<keyword evidence="2" id="KW-0969">Cilium</keyword>
<keyword evidence="2" id="KW-0282">Flagellum</keyword>
<name>A0A3D9KCY5_9BACL</name>
<evidence type="ECO:0000313" key="3">
    <source>
        <dbReference type="Proteomes" id="UP000256977"/>
    </source>
</evidence>
<dbReference type="NCBIfam" id="TIGR03826">
    <property type="entry name" value="YvyF"/>
    <property type="match status" value="1"/>
</dbReference>
<dbReference type="EMBL" id="QRDZ01000007">
    <property type="protein sequence ID" value="RED84000.1"/>
    <property type="molecule type" value="Genomic_DNA"/>
</dbReference>
<protein>
    <submittedName>
        <fullName evidence="2">Flagellar operon protein (TIGR03826 family)</fullName>
    </submittedName>
</protein>
<keyword evidence="3" id="KW-1185">Reference proteome</keyword>
<evidence type="ECO:0000256" key="1">
    <source>
        <dbReference type="SAM" id="MobiDB-lite"/>
    </source>
</evidence>
<sequence length="140" mass="16303">MDLTYCPRCGRLFSKNFREVCNNCHQELEKDYERCAEHLRKNKGMDIQQLSEETEISIKQIARWVREGRISMMDAPNLTYPCESCGTPIREGHICENCRKRLQRDVRNATSPGGTRINPDEEKHRSAYQIGDRLQDRGGN</sequence>
<organism evidence="2 3">
    <name type="scientific">Cohnella phaseoli</name>
    <dbReference type="NCBI Taxonomy" id="456490"/>
    <lineage>
        <taxon>Bacteria</taxon>
        <taxon>Bacillati</taxon>
        <taxon>Bacillota</taxon>
        <taxon>Bacilli</taxon>
        <taxon>Bacillales</taxon>
        <taxon>Paenibacillaceae</taxon>
        <taxon>Cohnella</taxon>
    </lineage>
</organism>
<evidence type="ECO:0000313" key="2">
    <source>
        <dbReference type="EMBL" id="RED84000.1"/>
    </source>
</evidence>
<reference evidence="2 3" key="1">
    <citation type="submission" date="2018-07" db="EMBL/GenBank/DDBJ databases">
        <title>Genomic Encyclopedia of Type Strains, Phase III (KMG-III): the genomes of soil and plant-associated and newly described type strains.</title>
        <authorList>
            <person name="Whitman W."/>
        </authorList>
    </citation>
    <scope>NUCLEOTIDE SEQUENCE [LARGE SCALE GENOMIC DNA]</scope>
    <source>
        <strain evidence="2 3">CECT 7287</strain>
    </source>
</reference>
<accession>A0A3D9KCY5</accession>
<dbReference type="RefSeq" id="WP_116060633.1">
    <property type="nucleotide sequence ID" value="NZ_QRDZ01000007.1"/>
</dbReference>
<proteinExistence type="predicted"/>
<feature type="region of interest" description="Disordered" evidence="1">
    <location>
        <begin position="106"/>
        <end position="140"/>
    </location>
</feature>
<dbReference type="OrthoDB" id="1739831at2"/>
<dbReference type="InterPro" id="IPR022258">
    <property type="entry name" value="Flagellar_operon_YvyF"/>
</dbReference>
<keyword evidence="2" id="KW-0966">Cell projection</keyword>